<protein>
    <submittedName>
        <fullName evidence="1">BREX-1 system phosphatase PglZ type A</fullName>
    </submittedName>
</protein>
<evidence type="ECO:0000313" key="2">
    <source>
        <dbReference type="Proteomes" id="UP000469325"/>
    </source>
</evidence>
<evidence type="ECO:0000313" key="1">
    <source>
        <dbReference type="EMBL" id="MST73260.1"/>
    </source>
</evidence>
<dbReference type="InterPro" id="IPR014060">
    <property type="entry name" value="PglZ"/>
</dbReference>
<dbReference type="AlphaFoldDB" id="A0A6N7XCE2"/>
<dbReference type="Pfam" id="PF08665">
    <property type="entry name" value="PglZ"/>
    <property type="match status" value="1"/>
</dbReference>
<keyword evidence="2" id="KW-1185">Reference proteome</keyword>
<gene>
    <name evidence="1" type="primary">pglZ</name>
    <name evidence="1" type="ORF">FYJ68_09115</name>
</gene>
<dbReference type="NCBIfam" id="TIGR02687">
    <property type="entry name" value="BREX-1 system phosphatase PglZ type A"/>
    <property type="match status" value="1"/>
</dbReference>
<comment type="caution">
    <text evidence="1">The sequence shown here is derived from an EMBL/GenBank/DDBJ whole genome shotgun (WGS) entry which is preliminary data.</text>
</comment>
<proteinExistence type="predicted"/>
<dbReference type="Proteomes" id="UP000469325">
    <property type="component" value="Unassembled WGS sequence"/>
</dbReference>
<organism evidence="1 2">
    <name type="scientific">Olsenella porci</name>
    <dbReference type="NCBI Taxonomy" id="2652279"/>
    <lineage>
        <taxon>Bacteria</taxon>
        <taxon>Bacillati</taxon>
        <taxon>Actinomycetota</taxon>
        <taxon>Coriobacteriia</taxon>
        <taxon>Coriobacteriales</taxon>
        <taxon>Atopobiaceae</taxon>
        <taxon>Olsenella</taxon>
    </lineage>
</organism>
<dbReference type="RefSeq" id="WP_154435947.1">
    <property type="nucleotide sequence ID" value="NZ_VUNC01000008.1"/>
</dbReference>
<dbReference type="EMBL" id="VUNC01000008">
    <property type="protein sequence ID" value="MST73260.1"/>
    <property type="molecule type" value="Genomic_DNA"/>
</dbReference>
<sequence length="859" mass="93160">MDERIDAADVTRRLEEALSEGNRLVFWEDEAGDYADALGEIRPDGATVVDATHRELATKRLVLRGEPRGRFVVYRAGGAPDPVDDLVLDLKLEARPFTCTMEGSWAEECGVPLELAQVVSDHAAFFRSKERRQALAATSLPKETAGELRFAMCAATLRAADSEPRDAARSMATRAILEWSRGDEAAMRAISAAGLAPAFWDAMRAHLGYAPARPEDASVGDMAFRMLEGMCGDTVEDAGKADPAESARVLGGMARGRQTRPAFDVVVREYADDVADAIPQEGRTPELLADVDAIPQVDEWILGHFLQAELGSGLDLAQLEGVWARRRYMLFADRYSHHYEALLALARFSRALDGYRGTVGDADGLPGLLSAYAERWHEVDRRYRELLLARDGMRPGRFREDLEPAVDGVEKDYADFLEDLTDRWQSHLMDEGTWPPPSARSQDGLFHELVELSFPEARPGRRVGVIVSDALRYEAGRELSERLSASGATGLSGKVSVSCDAAVCMLPSYTQLGMAALLPDGPMRIDPSSSLVEKSGRPTQGRVNRQEALASRVPGAVALGADGLLDAGSVDLGDAPLAVVYHNVIDKTGDSRDSEGRTFEAVETACAEVERLVQVLVRAGCGKVFVTSDHGFLFQRPEPESYAYADVPGLAQALSAQGESARTRRFAVGRGLPRDESLLVYGAGQLSLEGDYEVAMPRGITRLRLQGSGARFVHGGASPQEDVIPVVTVEVASSRGEADSPTGVEGFPTGRTVITGPSVSLVVYQTKPCGNGTSPLAVRVGAYADDGTLLCAHERELELSSDSDDPEQRKTRVTLRLTDEVDAHATAWVRISARVGATTRYRTAWEREYSVNRAFGSDF</sequence>
<reference evidence="1 2" key="1">
    <citation type="submission" date="2019-08" db="EMBL/GenBank/DDBJ databases">
        <title>In-depth cultivation of the pig gut microbiome towards novel bacterial diversity and tailored functional studies.</title>
        <authorList>
            <person name="Wylensek D."/>
            <person name="Hitch T.C.A."/>
            <person name="Clavel T."/>
        </authorList>
    </citation>
    <scope>NUCLEOTIDE SEQUENCE [LARGE SCALE GENOMIC DNA]</scope>
    <source>
        <strain evidence="1 2">CA-Schmier-601-WT-1</strain>
    </source>
</reference>
<name>A0A6N7XCE2_9ACTN</name>
<accession>A0A6N7XCE2</accession>